<dbReference type="KEGG" id="din:Selin_0831"/>
<protein>
    <submittedName>
        <fullName evidence="1">Uncharacterized protein</fullName>
    </submittedName>
</protein>
<dbReference type="eggNOG" id="COG2974">
    <property type="taxonomic scope" value="Bacteria"/>
</dbReference>
<dbReference type="Proteomes" id="UP000002572">
    <property type="component" value="Chromosome"/>
</dbReference>
<dbReference type="RefSeq" id="WP_013505457.1">
    <property type="nucleotide sequence ID" value="NC_014836.1"/>
</dbReference>
<dbReference type="Pfam" id="PF04381">
    <property type="entry name" value="RdgC"/>
    <property type="match status" value="1"/>
</dbReference>
<proteinExistence type="predicted"/>
<sequence length="208" mass="24490">MGFYSGSISYTPYAVQGEPGIDYMEQMFESLLQNRFVSFDEVDFSESTMGWVSARNFLHNHFTQDEVFPSRDHILISLRLDKKVVPSQMLKALLPEREQQYQRESGKERLTRDDRIFIKEQTRQFLIKQQYPQTKVWDMLYNVPAGRVFFGSTAQAANDLFVEYFRKTFDRKISLVTPHWRMGDMELTSAMAWAREQLAPESFGVEHE</sequence>
<dbReference type="InterPro" id="IPR007476">
    <property type="entry name" value="RdgC"/>
</dbReference>
<reference evidence="1 2" key="1">
    <citation type="submission" date="2010-12" db="EMBL/GenBank/DDBJ databases">
        <title>Complete sequence of Desulfurispirillum indicum S5.</title>
        <authorList>
            <consortium name="US DOE Joint Genome Institute"/>
            <person name="Lucas S."/>
            <person name="Copeland A."/>
            <person name="Lapidus A."/>
            <person name="Cheng J.-F."/>
            <person name="Goodwin L."/>
            <person name="Pitluck S."/>
            <person name="Chertkov O."/>
            <person name="Held B."/>
            <person name="Detter J.C."/>
            <person name="Han C."/>
            <person name="Tapia R."/>
            <person name="Land M."/>
            <person name="Hauser L."/>
            <person name="Kyrpides N."/>
            <person name="Ivanova N."/>
            <person name="Mikhailova N."/>
            <person name="Haggblom M."/>
            <person name="Rauschenbach I."/>
            <person name="Bini E."/>
            <person name="Woyke T."/>
        </authorList>
    </citation>
    <scope>NUCLEOTIDE SEQUENCE [LARGE SCALE GENOMIC DNA]</scope>
    <source>
        <strain evidence="2">ATCC BAA-1389 / DSM 22839 / S5</strain>
    </source>
</reference>
<keyword evidence="2" id="KW-1185">Reference proteome</keyword>
<dbReference type="HOGENOM" id="CLU_114462_0_0_0"/>
<dbReference type="OrthoDB" id="9793997at2"/>
<accession>E6W2B3</accession>
<dbReference type="STRING" id="653733.Selin_0831"/>
<gene>
    <name evidence="1" type="ordered locus">Selin_0831</name>
</gene>
<evidence type="ECO:0000313" key="1">
    <source>
        <dbReference type="EMBL" id="ADU65571.1"/>
    </source>
</evidence>
<organism evidence="1 2">
    <name type="scientific">Desulfurispirillum indicum (strain ATCC BAA-1389 / DSM 22839 / S5)</name>
    <dbReference type="NCBI Taxonomy" id="653733"/>
    <lineage>
        <taxon>Bacteria</taxon>
        <taxon>Pseudomonadati</taxon>
        <taxon>Chrysiogenota</taxon>
        <taxon>Chrysiogenia</taxon>
        <taxon>Chrysiogenales</taxon>
        <taxon>Chrysiogenaceae</taxon>
        <taxon>Desulfurispirillum</taxon>
    </lineage>
</organism>
<dbReference type="GO" id="GO:0006310">
    <property type="term" value="P:DNA recombination"/>
    <property type="evidence" value="ECO:0007669"/>
    <property type="project" value="InterPro"/>
</dbReference>
<dbReference type="EMBL" id="CP002432">
    <property type="protein sequence ID" value="ADU65571.1"/>
    <property type="molecule type" value="Genomic_DNA"/>
</dbReference>
<name>E6W2B3_DESIS</name>
<evidence type="ECO:0000313" key="2">
    <source>
        <dbReference type="Proteomes" id="UP000002572"/>
    </source>
</evidence>
<dbReference type="InParanoid" id="E6W2B3"/>
<dbReference type="AlphaFoldDB" id="E6W2B3"/>